<keyword evidence="1" id="KW-1133">Transmembrane helix</keyword>
<feature type="transmembrane region" description="Helical" evidence="1">
    <location>
        <begin position="190"/>
        <end position="212"/>
    </location>
</feature>
<accession>A0A3P1YT08</accession>
<feature type="transmembrane region" description="Helical" evidence="1">
    <location>
        <begin position="106"/>
        <end position="127"/>
    </location>
</feature>
<name>A0A3P1YT08_TANFO</name>
<gene>
    <name evidence="2" type="ORF">EII41_08325</name>
</gene>
<organism evidence="2 3">
    <name type="scientific">Tannerella forsythia</name>
    <name type="common">Bacteroides forsythus</name>
    <dbReference type="NCBI Taxonomy" id="28112"/>
    <lineage>
        <taxon>Bacteria</taxon>
        <taxon>Pseudomonadati</taxon>
        <taxon>Bacteroidota</taxon>
        <taxon>Bacteroidia</taxon>
        <taxon>Bacteroidales</taxon>
        <taxon>Tannerellaceae</taxon>
        <taxon>Tannerella</taxon>
    </lineage>
</organism>
<feature type="transmembrane region" description="Helical" evidence="1">
    <location>
        <begin position="224"/>
        <end position="240"/>
    </location>
</feature>
<protein>
    <recommendedName>
        <fullName evidence="4">DUF4386 domain-containing protein</fullName>
    </recommendedName>
</protein>
<feature type="transmembrane region" description="Helical" evidence="1">
    <location>
        <begin position="20"/>
        <end position="40"/>
    </location>
</feature>
<feature type="transmembrane region" description="Helical" evidence="1">
    <location>
        <begin position="73"/>
        <end position="94"/>
    </location>
</feature>
<dbReference type="InterPro" id="IPR046475">
    <property type="entry name" value="DUF6796"/>
</dbReference>
<evidence type="ECO:0000313" key="3">
    <source>
        <dbReference type="Proteomes" id="UP000279860"/>
    </source>
</evidence>
<feature type="transmembrane region" description="Helical" evidence="1">
    <location>
        <begin position="158"/>
        <end position="178"/>
    </location>
</feature>
<evidence type="ECO:0000313" key="2">
    <source>
        <dbReference type="EMBL" id="RRD74204.1"/>
    </source>
</evidence>
<dbReference type="AlphaFoldDB" id="A0A3P1YT08"/>
<dbReference type="Proteomes" id="UP000279860">
    <property type="component" value="Unassembled WGS sequence"/>
</dbReference>
<evidence type="ECO:0008006" key="4">
    <source>
        <dbReference type="Google" id="ProtNLM"/>
    </source>
</evidence>
<keyword evidence="1" id="KW-0812">Transmembrane</keyword>
<reference evidence="2 3" key="1">
    <citation type="submission" date="2018-11" db="EMBL/GenBank/DDBJ databases">
        <title>Genomes From Bacteria Associated with the Canine Oral Cavity: a Test Case for Automated Genome-Based Taxonomic Assignment.</title>
        <authorList>
            <person name="Coil D.A."/>
            <person name="Jospin G."/>
            <person name="Darling A.E."/>
            <person name="Wallis C."/>
            <person name="Davis I.J."/>
            <person name="Harris S."/>
            <person name="Eisen J.A."/>
            <person name="Holcombe L.J."/>
            <person name="O'Flynn C."/>
        </authorList>
    </citation>
    <scope>NUCLEOTIDE SEQUENCE [LARGE SCALE GENOMIC DNA]</scope>
    <source>
        <strain evidence="2 3">OH1426_COT-023</strain>
    </source>
</reference>
<keyword evidence="1" id="KW-0472">Membrane</keyword>
<dbReference type="Pfam" id="PF20599">
    <property type="entry name" value="DUF6796"/>
    <property type="match status" value="1"/>
</dbReference>
<comment type="caution">
    <text evidence="2">The sequence shown here is derived from an EMBL/GenBank/DDBJ whole genome shotgun (WGS) entry which is preliminary data.</text>
</comment>
<evidence type="ECO:0000256" key="1">
    <source>
        <dbReference type="SAM" id="Phobius"/>
    </source>
</evidence>
<dbReference type="RefSeq" id="WP_124790212.1">
    <property type="nucleotide sequence ID" value="NZ_RQYN01000029.1"/>
</dbReference>
<sequence>MMIQQNKNEKTLKQTLPAIYAGIVAAICWIAGDMLIVGFTPSPDKYPLFSETYASRVNVDLATLMLSGSTSRLMWGALLAVFSVPLYIYSAMVISQIIHRKFTMLVFVPLFLGMSYSPLAHAGFFYVGEIYKTILNTDVSAHEQLLQTADGFVKILEIVWITSLVVMGLGWLIFGILVAKGKTWLKPAAFWLNPIVFLIGILLLTILLPSPLKDWVGCAAFNEAYFLFFVTLLVAVLKAIKHSSQK</sequence>
<proteinExistence type="predicted"/>
<dbReference type="EMBL" id="RQYN01000029">
    <property type="protein sequence ID" value="RRD74204.1"/>
    <property type="molecule type" value="Genomic_DNA"/>
</dbReference>